<feature type="transmembrane region" description="Helical" evidence="1">
    <location>
        <begin position="29"/>
        <end position="53"/>
    </location>
</feature>
<evidence type="ECO:0000313" key="2">
    <source>
        <dbReference type="EMBL" id="VTJ70825.1"/>
    </source>
</evidence>
<name>A0A5E4BN31_MARMO</name>
<reference evidence="2" key="1">
    <citation type="submission" date="2019-04" db="EMBL/GenBank/DDBJ databases">
        <authorList>
            <person name="Alioto T."/>
            <person name="Alioto T."/>
        </authorList>
    </citation>
    <scope>NUCLEOTIDE SEQUENCE [LARGE SCALE GENOMIC DNA]</scope>
</reference>
<sequence>MTASTLNLLLGVSPSPGRLRYYPFQQSRFMLLPIVTEVCVGVGARMLTFIYIWKVNLCQAFNSVTRPWTSQDHIGSYPELSHSKEVYRRQPTQWLACRPGVLLPKQGADSRGINSSGGTLREEEKRPQHLFQEVIRKQERGVWEREPEWAEEL</sequence>
<keyword evidence="1" id="KW-0812">Transmembrane</keyword>
<protein>
    <submittedName>
        <fullName evidence="2">Uncharacterized protein</fullName>
    </submittedName>
</protein>
<keyword evidence="1" id="KW-0472">Membrane</keyword>
<evidence type="ECO:0000313" key="3">
    <source>
        <dbReference type="Proteomes" id="UP000335636"/>
    </source>
</evidence>
<proteinExistence type="predicted"/>
<dbReference type="Proteomes" id="UP000335636">
    <property type="component" value="Unassembled WGS sequence"/>
</dbReference>
<gene>
    <name evidence="2" type="ORF">MONAX_5E024746</name>
</gene>
<evidence type="ECO:0000256" key="1">
    <source>
        <dbReference type="SAM" id="Phobius"/>
    </source>
</evidence>
<organism evidence="2 3">
    <name type="scientific">Marmota monax</name>
    <name type="common">Woodchuck</name>
    <dbReference type="NCBI Taxonomy" id="9995"/>
    <lineage>
        <taxon>Eukaryota</taxon>
        <taxon>Metazoa</taxon>
        <taxon>Chordata</taxon>
        <taxon>Craniata</taxon>
        <taxon>Vertebrata</taxon>
        <taxon>Euteleostomi</taxon>
        <taxon>Mammalia</taxon>
        <taxon>Eutheria</taxon>
        <taxon>Euarchontoglires</taxon>
        <taxon>Glires</taxon>
        <taxon>Rodentia</taxon>
        <taxon>Sciuromorpha</taxon>
        <taxon>Sciuridae</taxon>
        <taxon>Xerinae</taxon>
        <taxon>Marmotini</taxon>
        <taxon>Marmota</taxon>
    </lineage>
</organism>
<keyword evidence="3" id="KW-1185">Reference proteome</keyword>
<comment type="caution">
    <text evidence="2">The sequence shown here is derived from an EMBL/GenBank/DDBJ whole genome shotgun (WGS) entry which is preliminary data.</text>
</comment>
<dbReference type="AlphaFoldDB" id="A0A5E4BN31"/>
<dbReference type="EMBL" id="CABDUW010000526">
    <property type="protein sequence ID" value="VTJ70825.1"/>
    <property type="molecule type" value="Genomic_DNA"/>
</dbReference>
<accession>A0A5E4BN31</accession>
<keyword evidence="1" id="KW-1133">Transmembrane helix</keyword>